<keyword evidence="4" id="KW-0249">Electron transport</keyword>
<dbReference type="AlphaFoldDB" id="A0A9D0YR96"/>
<evidence type="ECO:0000256" key="6">
    <source>
        <dbReference type="ARBA" id="ARBA00023284"/>
    </source>
</evidence>
<protein>
    <recommendedName>
        <fullName evidence="2 7">Thioredoxin</fullName>
    </recommendedName>
</protein>
<dbReference type="PIRSF" id="PIRSF000077">
    <property type="entry name" value="Thioredoxin"/>
    <property type="match status" value="1"/>
</dbReference>
<reference evidence="12" key="2">
    <citation type="journal article" date="2021" name="PeerJ">
        <title>Extensive microbial diversity within the chicken gut microbiome revealed by metagenomics and culture.</title>
        <authorList>
            <person name="Gilroy R."/>
            <person name="Ravi A."/>
            <person name="Getino M."/>
            <person name="Pursley I."/>
            <person name="Horton D.L."/>
            <person name="Alikhan N.F."/>
            <person name="Baker D."/>
            <person name="Gharbi K."/>
            <person name="Hall N."/>
            <person name="Watson M."/>
            <person name="Adriaenssens E.M."/>
            <person name="Foster-Nyarko E."/>
            <person name="Jarju S."/>
            <person name="Secka A."/>
            <person name="Antonio M."/>
            <person name="Oren A."/>
            <person name="Chaudhuri R.R."/>
            <person name="La Ragione R."/>
            <person name="Hildebrand F."/>
            <person name="Pallen M.J."/>
        </authorList>
    </citation>
    <scope>NUCLEOTIDE SEQUENCE</scope>
    <source>
        <strain evidence="12">ChiGjej2B2-12916</strain>
    </source>
</reference>
<dbReference type="InterPro" id="IPR017937">
    <property type="entry name" value="Thioredoxin_CS"/>
</dbReference>
<organism evidence="12 13">
    <name type="scientific">Candidatus Enterenecus faecium</name>
    <dbReference type="NCBI Taxonomy" id="2840780"/>
    <lineage>
        <taxon>Bacteria</taxon>
        <taxon>Bacillati</taxon>
        <taxon>Bacillota</taxon>
        <taxon>Clostridia</taxon>
        <taxon>Eubacteriales</taxon>
        <taxon>Candidatus Enterenecus</taxon>
    </lineage>
</organism>
<dbReference type="FunFam" id="3.40.30.10:FF:000001">
    <property type="entry name" value="Thioredoxin"/>
    <property type="match status" value="1"/>
</dbReference>
<evidence type="ECO:0000256" key="5">
    <source>
        <dbReference type="ARBA" id="ARBA00023157"/>
    </source>
</evidence>
<evidence type="ECO:0000256" key="4">
    <source>
        <dbReference type="ARBA" id="ARBA00022982"/>
    </source>
</evidence>
<dbReference type="Gene3D" id="3.40.30.10">
    <property type="entry name" value="Glutaredoxin"/>
    <property type="match status" value="1"/>
</dbReference>
<keyword evidence="5 10" id="KW-1015">Disulfide bond</keyword>
<feature type="site" description="Contributes to redox potential value" evidence="9">
    <location>
        <position position="33"/>
    </location>
</feature>
<dbReference type="GO" id="GO:0015035">
    <property type="term" value="F:protein-disulfide reductase activity"/>
    <property type="evidence" value="ECO:0007669"/>
    <property type="project" value="UniProtKB-UniRule"/>
</dbReference>
<dbReference type="GO" id="GO:0045454">
    <property type="term" value="P:cell redox homeostasis"/>
    <property type="evidence" value="ECO:0007669"/>
    <property type="project" value="TreeGrafter"/>
</dbReference>
<dbReference type="InterPro" id="IPR013766">
    <property type="entry name" value="Thioredoxin_domain"/>
</dbReference>
<evidence type="ECO:0000259" key="11">
    <source>
        <dbReference type="PROSITE" id="PS51352"/>
    </source>
</evidence>
<feature type="disulfide bond" description="Redox-active" evidence="10">
    <location>
        <begin position="31"/>
        <end position="34"/>
    </location>
</feature>
<evidence type="ECO:0000256" key="1">
    <source>
        <dbReference type="ARBA" id="ARBA00008987"/>
    </source>
</evidence>
<feature type="domain" description="Thioredoxin" evidence="11">
    <location>
        <begin position="1"/>
        <end position="101"/>
    </location>
</feature>
<dbReference type="PROSITE" id="PS00194">
    <property type="entry name" value="THIOREDOXIN_1"/>
    <property type="match status" value="1"/>
</dbReference>
<dbReference type="PRINTS" id="PR00421">
    <property type="entry name" value="THIOREDOXIN"/>
</dbReference>
<dbReference type="GO" id="GO:0005829">
    <property type="term" value="C:cytosol"/>
    <property type="evidence" value="ECO:0007669"/>
    <property type="project" value="TreeGrafter"/>
</dbReference>
<dbReference type="Proteomes" id="UP000886879">
    <property type="component" value="Unassembled WGS sequence"/>
</dbReference>
<feature type="active site" description="Nucleophile" evidence="9">
    <location>
        <position position="34"/>
    </location>
</feature>
<reference evidence="12" key="1">
    <citation type="submission" date="2020-10" db="EMBL/GenBank/DDBJ databases">
        <authorList>
            <person name="Gilroy R."/>
        </authorList>
    </citation>
    <scope>NUCLEOTIDE SEQUENCE</scope>
    <source>
        <strain evidence="12">ChiGjej2B2-12916</strain>
    </source>
</reference>
<accession>A0A9D0YR96</accession>
<dbReference type="CDD" id="cd02947">
    <property type="entry name" value="TRX_family"/>
    <property type="match status" value="1"/>
</dbReference>
<name>A0A9D0YR96_9FIRM</name>
<sequence length="101" mass="11126">MNTITITKDNFDAEVLQASQPVLLDFWAEWCGPCRMLAPVLDQIAAERTDIKVGKVNVDNEPELARQFGVMSIPTLVVMKNGEAVAQSVGVQPKEAILRMI</sequence>
<dbReference type="InterPro" id="IPR005746">
    <property type="entry name" value="Thioredoxin"/>
</dbReference>
<gene>
    <name evidence="12" type="primary">trxA</name>
    <name evidence="12" type="ORF">IAD31_01560</name>
</gene>
<comment type="similarity">
    <text evidence="1 8">Belongs to the thioredoxin family.</text>
</comment>
<evidence type="ECO:0000313" key="13">
    <source>
        <dbReference type="Proteomes" id="UP000886879"/>
    </source>
</evidence>
<comment type="caution">
    <text evidence="12">The sequence shown here is derived from an EMBL/GenBank/DDBJ whole genome shotgun (WGS) entry which is preliminary data.</text>
</comment>
<dbReference type="EMBL" id="DVFO01000013">
    <property type="protein sequence ID" value="HIQ60279.1"/>
    <property type="molecule type" value="Genomic_DNA"/>
</dbReference>
<evidence type="ECO:0000256" key="10">
    <source>
        <dbReference type="PIRSR" id="PIRSR000077-4"/>
    </source>
</evidence>
<dbReference type="NCBIfam" id="TIGR01068">
    <property type="entry name" value="thioredoxin"/>
    <property type="match status" value="1"/>
</dbReference>
<dbReference type="PANTHER" id="PTHR45663">
    <property type="entry name" value="GEO12009P1"/>
    <property type="match status" value="1"/>
</dbReference>
<proteinExistence type="inferred from homology"/>
<dbReference type="PANTHER" id="PTHR45663:SF11">
    <property type="entry name" value="GEO12009P1"/>
    <property type="match status" value="1"/>
</dbReference>
<keyword evidence="3" id="KW-0813">Transport</keyword>
<dbReference type="Pfam" id="PF00085">
    <property type="entry name" value="Thioredoxin"/>
    <property type="match status" value="1"/>
</dbReference>
<feature type="active site" description="Nucleophile" evidence="9">
    <location>
        <position position="31"/>
    </location>
</feature>
<keyword evidence="6 10" id="KW-0676">Redox-active center</keyword>
<dbReference type="PROSITE" id="PS51352">
    <property type="entry name" value="THIOREDOXIN_2"/>
    <property type="match status" value="1"/>
</dbReference>
<feature type="site" description="Deprotonates C-terminal active site Cys" evidence="9">
    <location>
        <position position="25"/>
    </location>
</feature>
<dbReference type="SUPFAM" id="SSF52833">
    <property type="entry name" value="Thioredoxin-like"/>
    <property type="match status" value="1"/>
</dbReference>
<evidence type="ECO:0000256" key="9">
    <source>
        <dbReference type="PIRSR" id="PIRSR000077-1"/>
    </source>
</evidence>
<dbReference type="InterPro" id="IPR036249">
    <property type="entry name" value="Thioredoxin-like_sf"/>
</dbReference>
<evidence type="ECO:0000256" key="8">
    <source>
        <dbReference type="PIRNR" id="PIRNR000077"/>
    </source>
</evidence>
<evidence type="ECO:0000313" key="12">
    <source>
        <dbReference type="EMBL" id="HIQ60279.1"/>
    </source>
</evidence>
<evidence type="ECO:0000256" key="2">
    <source>
        <dbReference type="ARBA" id="ARBA00020570"/>
    </source>
</evidence>
<evidence type="ECO:0000256" key="3">
    <source>
        <dbReference type="ARBA" id="ARBA00022448"/>
    </source>
</evidence>
<evidence type="ECO:0000256" key="7">
    <source>
        <dbReference type="NCBIfam" id="TIGR01068"/>
    </source>
</evidence>
<feature type="site" description="Contributes to redox potential value" evidence="9">
    <location>
        <position position="32"/>
    </location>
</feature>